<sequence>MVATTGEKGRQGLCDDKFAIRKAI</sequence>
<accession>A0A834TS96</accession>
<evidence type="ECO:0000313" key="1">
    <source>
        <dbReference type="EMBL" id="KAF7827423.1"/>
    </source>
</evidence>
<comment type="caution">
    <text evidence="1">The sequence shown here is derived from an EMBL/GenBank/DDBJ whole genome shotgun (WGS) entry which is preliminary data.</text>
</comment>
<organism evidence="1 2">
    <name type="scientific">Senna tora</name>
    <dbReference type="NCBI Taxonomy" id="362788"/>
    <lineage>
        <taxon>Eukaryota</taxon>
        <taxon>Viridiplantae</taxon>
        <taxon>Streptophyta</taxon>
        <taxon>Embryophyta</taxon>
        <taxon>Tracheophyta</taxon>
        <taxon>Spermatophyta</taxon>
        <taxon>Magnoliopsida</taxon>
        <taxon>eudicotyledons</taxon>
        <taxon>Gunneridae</taxon>
        <taxon>Pentapetalae</taxon>
        <taxon>rosids</taxon>
        <taxon>fabids</taxon>
        <taxon>Fabales</taxon>
        <taxon>Fabaceae</taxon>
        <taxon>Caesalpinioideae</taxon>
        <taxon>Cassia clade</taxon>
        <taxon>Senna</taxon>
    </lineage>
</organism>
<protein>
    <submittedName>
        <fullName evidence="1">Uncharacterized protein</fullName>
    </submittedName>
</protein>
<proteinExistence type="predicted"/>
<keyword evidence="2" id="KW-1185">Reference proteome</keyword>
<dbReference type="EMBL" id="JAAIUW010000006">
    <property type="protein sequence ID" value="KAF7827423.1"/>
    <property type="molecule type" value="Genomic_DNA"/>
</dbReference>
<reference evidence="1" key="1">
    <citation type="submission" date="2020-09" db="EMBL/GenBank/DDBJ databases">
        <title>Genome-Enabled Discovery of Anthraquinone Biosynthesis in Senna tora.</title>
        <authorList>
            <person name="Kang S.-H."/>
            <person name="Pandey R.P."/>
            <person name="Lee C.-M."/>
            <person name="Sim J.-S."/>
            <person name="Jeong J.-T."/>
            <person name="Choi B.-S."/>
            <person name="Jung M."/>
            <person name="Ginzburg D."/>
            <person name="Zhao K."/>
            <person name="Won S.Y."/>
            <person name="Oh T.-J."/>
            <person name="Yu Y."/>
            <person name="Kim N.-H."/>
            <person name="Lee O.R."/>
            <person name="Lee T.-H."/>
            <person name="Bashyal P."/>
            <person name="Kim T.-S."/>
            <person name="Lee W.-H."/>
            <person name="Kawkins C."/>
            <person name="Kim C.-K."/>
            <person name="Kim J.S."/>
            <person name="Ahn B.O."/>
            <person name="Rhee S.Y."/>
            <person name="Sohng J.K."/>
        </authorList>
    </citation>
    <scope>NUCLEOTIDE SEQUENCE</scope>
    <source>
        <tissue evidence="1">Leaf</tissue>
    </source>
</reference>
<dbReference type="Proteomes" id="UP000634136">
    <property type="component" value="Unassembled WGS sequence"/>
</dbReference>
<gene>
    <name evidence="1" type="ORF">G2W53_018587</name>
</gene>
<evidence type="ECO:0000313" key="2">
    <source>
        <dbReference type="Proteomes" id="UP000634136"/>
    </source>
</evidence>
<name>A0A834TS96_9FABA</name>
<dbReference type="AlphaFoldDB" id="A0A834TS96"/>